<feature type="transmembrane region" description="Helical" evidence="1">
    <location>
        <begin position="95"/>
        <end position="117"/>
    </location>
</feature>
<proteinExistence type="predicted"/>
<keyword evidence="1" id="KW-0812">Transmembrane</keyword>
<organism evidence="3 4">
    <name type="scientific">Trametes coccinea (strain BRFM310)</name>
    <name type="common">Pycnoporus coccineus</name>
    <dbReference type="NCBI Taxonomy" id="1353009"/>
    <lineage>
        <taxon>Eukaryota</taxon>
        <taxon>Fungi</taxon>
        <taxon>Dikarya</taxon>
        <taxon>Basidiomycota</taxon>
        <taxon>Agaricomycotina</taxon>
        <taxon>Agaricomycetes</taxon>
        <taxon>Polyporales</taxon>
        <taxon>Polyporaceae</taxon>
        <taxon>Trametes</taxon>
    </lineage>
</organism>
<dbReference type="AlphaFoldDB" id="A0A1Y2IDR0"/>
<keyword evidence="4" id="KW-1185">Reference proteome</keyword>
<sequence>MASTSESSSSSTSVVSTEDFLHYLIIGFAFSAVLYGITIMQAYVYYRRYPKDDLWLKIFIALLLIIDTLTTAFAGQGLHTYAVDDYLQPDKLDTIVWSLIVEDYLCIVAAVLVQFYFAQRLWILSHGNWLLTGMIAILALISLATGTWICTDMFMGPSISLYATVAARVLAAICSGSRALADVLISGGLCYYLHTSRTGLKQSDTLIDKLMMYAIQRGLVTTICQGFDFITILAFPTSLIYLPVILILSKLYIIALLATLNVRKSLNPATAGTTNVIELESMPAFARAPETVATVHDSEMMRSRGLIPMHSRSSVIAFDVKDPDLMDETNKDKPILPT</sequence>
<evidence type="ECO:0000313" key="4">
    <source>
        <dbReference type="Proteomes" id="UP000193067"/>
    </source>
</evidence>
<feature type="transmembrane region" description="Helical" evidence="1">
    <location>
        <begin position="214"/>
        <end position="234"/>
    </location>
</feature>
<evidence type="ECO:0000259" key="2">
    <source>
        <dbReference type="Pfam" id="PF20152"/>
    </source>
</evidence>
<feature type="transmembrane region" description="Helical" evidence="1">
    <location>
        <begin position="169"/>
        <end position="193"/>
    </location>
</feature>
<gene>
    <name evidence="3" type="ORF">PYCCODRAFT_1470346</name>
</gene>
<dbReference type="PANTHER" id="PTHR40465:SF1">
    <property type="entry name" value="DUF6534 DOMAIN-CONTAINING PROTEIN"/>
    <property type="match status" value="1"/>
</dbReference>
<evidence type="ECO:0000256" key="1">
    <source>
        <dbReference type="SAM" id="Phobius"/>
    </source>
</evidence>
<keyword evidence="1" id="KW-1133">Transmembrane helix</keyword>
<dbReference type="Proteomes" id="UP000193067">
    <property type="component" value="Unassembled WGS sequence"/>
</dbReference>
<dbReference type="OrthoDB" id="2755157at2759"/>
<keyword evidence="1" id="KW-0472">Membrane</keyword>
<dbReference type="Pfam" id="PF20152">
    <property type="entry name" value="DUF6534"/>
    <property type="match status" value="1"/>
</dbReference>
<protein>
    <recommendedName>
        <fullName evidence="2">DUF6534 domain-containing protein</fullName>
    </recommendedName>
</protein>
<name>A0A1Y2IDR0_TRAC3</name>
<dbReference type="InterPro" id="IPR045339">
    <property type="entry name" value="DUF6534"/>
</dbReference>
<accession>A0A1Y2IDR0</accession>
<reference evidence="3 4" key="1">
    <citation type="journal article" date="2015" name="Biotechnol. Biofuels">
        <title>Enhanced degradation of softwood versus hardwood by the white-rot fungus Pycnoporus coccineus.</title>
        <authorList>
            <person name="Couturier M."/>
            <person name="Navarro D."/>
            <person name="Chevret D."/>
            <person name="Henrissat B."/>
            <person name="Piumi F."/>
            <person name="Ruiz-Duenas F.J."/>
            <person name="Martinez A.T."/>
            <person name="Grigoriev I.V."/>
            <person name="Riley R."/>
            <person name="Lipzen A."/>
            <person name="Berrin J.G."/>
            <person name="Master E.R."/>
            <person name="Rosso M.N."/>
        </authorList>
    </citation>
    <scope>NUCLEOTIDE SEQUENCE [LARGE SCALE GENOMIC DNA]</scope>
    <source>
        <strain evidence="3 4">BRFM310</strain>
    </source>
</reference>
<feature type="domain" description="DUF6534" evidence="2">
    <location>
        <begin position="179"/>
        <end position="265"/>
    </location>
</feature>
<feature type="transmembrane region" description="Helical" evidence="1">
    <location>
        <begin position="240"/>
        <end position="260"/>
    </location>
</feature>
<feature type="transmembrane region" description="Helical" evidence="1">
    <location>
        <begin position="20"/>
        <end position="46"/>
    </location>
</feature>
<dbReference type="EMBL" id="KZ084129">
    <property type="protein sequence ID" value="OSC99265.1"/>
    <property type="molecule type" value="Genomic_DNA"/>
</dbReference>
<feature type="transmembrane region" description="Helical" evidence="1">
    <location>
        <begin position="129"/>
        <end position="149"/>
    </location>
</feature>
<feature type="transmembrane region" description="Helical" evidence="1">
    <location>
        <begin position="58"/>
        <end position="75"/>
    </location>
</feature>
<dbReference type="STRING" id="1353009.A0A1Y2IDR0"/>
<dbReference type="PANTHER" id="PTHR40465">
    <property type="entry name" value="CHROMOSOME 1, WHOLE GENOME SHOTGUN SEQUENCE"/>
    <property type="match status" value="1"/>
</dbReference>
<evidence type="ECO:0000313" key="3">
    <source>
        <dbReference type="EMBL" id="OSC99265.1"/>
    </source>
</evidence>